<dbReference type="GO" id="GO:0005524">
    <property type="term" value="F:ATP binding"/>
    <property type="evidence" value="ECO:0007669"/>
    <property type="project" value="UniProtKB-KW"/>
</dbReference>
<comment type="subcellular location">
    <subcellularLocation>
        <location evidence="2">Cell membrane</location>
        <topology evidence="2">Multi-pass membrane protein</topology>
    </subcellularLocation>
</comment>
<dbReference type="InterPro" id="IPR004358">
    <property type="entry name" value="Sig_transdc_His_kin-like_C"/>
</dbReference>
<keyword evidence="13" id="KW-0175">Coiled coil</keyword>
<evidence type="ECO:0000256" key="11">
    <source>
        <dbReference type="ARBA" id="ARBA00022989"/>
    </source>
</evidence>
<evidence type="ECO:0000256" key="6">
    <source>
        <dbReference type="ARBA" id="ARBA00022679"/>
    </source>
</evidence>
<protein>
    <recommendedName>
        <fullName evidence="3">histidine kinase</fullName>
        <ecNumber evidence="3">2.7.13.3</ecNumber>
    </recommendedName>
</protein>
<evidence type="ECO:0000256" key="4">
    <source>
        <dbReference type="ARBA" id="ARBA00022475"/>
    </source>
</evidence>
<name>A0ABT1BV28_9BURK</name>
<keyword evidence="7 14" id="KW-0812">Transmembrane</keyword>
<dbReference type="InterPro" id="IPR029151">
    <property type="entry name" value="Sensor-like_sf"/>
</dbReference>
<dbReference type="Pfam" id="PF02518">
    <property type="entry name" value="HATPase_c"/>
    <property type="match status" value="1"/>
</dbReference>
<feature type="domain" description="Histidine kinase" evidence="15">
    <location>
        <begin position="413"/>
        <end position="626"/>
    </location>
</feature>
<evidence type="ECO:0000256" key="2">
    <source>
        <dbReference type="ARBA" id="ARBA00004651"/>
    </source>
</evidence>
<keyword evidence="17" id="KW-1185">Reference proteome</keyword>
<dbReference type="InterPro" id="IPR005467">
    <property type="entry name" value="His_kinase_dom"/>
</dbReference>
<proteinExistence type="predicted"/>
<dbReference type="Proteomes" id="UP001204851">
    <property type="component" value="Unassembled WGS sequence"/>
</dbReference>
<evidence type="ECO:0000313" key="16">
    <source>
        <dbReference type="EMBL" id="MCO5979242.1"/>
    </source>
</evidence>
<dbReference type="PIRSF" id="PIRSF036431">
    <property type="entry name" value="STHK_DctB"/>
    <property type="match status" value="1"/>
</dbReference>
<evidence type="ECO:0000256" key="10">
    <source>
        <dbReference type="ARBA" id="ARBA00022840"/>
    </source>
</evidence>
<evidence type="ECO:0000256" key="12">
    <source>
        <dbReference type="ARBA" id="ARBA00023012"/>
    </source>
</evidence>
<evidence type="ECO:0000256" key="1">
    <source>
        <dbReference type="ARBA" id="ARBA00000085"/>
    </source>
</evidence>
<keyword evidence="14" id="KW-0472">Membrane</keyword>
<dbReference type="PANTHER" id="PTHR43065">
    <property type="entry name" value="SENSOR HISTIDINE KINASE"/>
    <property type="match status" value="1"/>
</dbReference>
<dbReference type="SUPFAM" id="SSF103190">
    <property type="entry name" value="Sensory domain-like"/>
    <property type="match status" value="1"/>
</dbReference>
<organism evidence="16 17">
    <name type="scientific">Ideonella oryzae</name>
    <dbReference type="NCBI Taxonomy" id="2937441"/>
    <lineage>
        <taxon>Bacteria</taxon>
        <taxon>Pseudomonadati</taxon>
        <taxon>Pseudomonadota</taxon>
        <taxon>Betaproteobacteria</taxon>
        <taxon>Burkholderiales</taxon>
        <taxon>Sphaerotilaceae</taxon>
        <taxon>Ideonella</taxon>
    </lineage>
</organism>
<dbReference type="Gene3D" id="3.30.450.20">
    <property type="entry name" value="PAS domain"/>
    <property type="match status" value="2"/>
</dbReference>
<dbReference type="InterPro" id="IPR036890">
    <property type="entry name" value="HATPase_C_sf"/>
</dbReference>
<dbReference type="InterPro" id="IPR003661">
    <property type="entry name" value="HisK_dim/P_dom"/>
</dbReference>
<dbReference type="EC" id="2.7.13.3" evidence="3"/>
<evidence type="ECO:0000256" key="5">
    <source>
        <dbReference type="ARBA" id="ARBA00022553"/>
    </source>
</evidence>
<dbReference type="PANTHER" id="PTHR43065:SF46">
    <property type="entry name" value="C4-DICARBOXYLATE TRANSPORT SENSOR PROTEIN DCTB"/>
    <property type="match status" value="1"/>
</dbReference>
<evidence type="ECO:0000259" key="15">
    <source>
        <dbReference type="PROSITE" id="PS50109"/>
    </source>
</evidence>
<comment type="caution">
    <text evidence="16">The sequence shown here is derived from an EMBL/GenBank/DDBJ whole genome shotgun (WGS) entry which is preliminary data.</text>
</comment>
<reference evidence="16 17" key="1">
    <citation type="submission" date="2022-06" db="EMBL/GenBank/DDBJ databases">
        <title>Ideonella sp. NS12-5 Genome sequencing and assembly.</title>
        <authorList>
            <person name="Jung Y."/>
        </authorList>
    </citation>
    <scope>NUCLEOTIDE SEQUENCE [LARGE SCALE GENOMIC DNA]</scope>
    <source>
        <strain evidence="16 17">NS12-5</strain>
    </source>
</reference>
<keyword evidence="10 16" id="KW-0067">ATP-binding</keyword>
<dbReference type="InterPro" id="IPR017055">
    <property type="entry name" value="Sig_transdc_His_kinase_DctB"/>
</dbReference>
<keyword evidence="8" id="KW-0547">Nucleotide-binding</keyword>
<evidence type="ECO:0000256" key="3">
    <source>
        <dbReference type="ARBA" id="ARBA00012438"/>
    </source>
</evidence>
<evidence type="ECO:0000256" key="8">
    <source>
        <dbReference type="ARBA" id="ARBA00022741"/>
    </source>
</evidence>
<evidence type="ECO:0000256" key="7">
    <source>
        <dbReference type="ARBA" id="ARBA00022692"/>
    </source>
</evidence>
<evidence type="ECO:0000256" key="14">
    <source>
        <dbReference type="SAM" id="Phobius"/>
    </source>
</evidence>
<dbReference type="PRINTS" id="PR00344">
    <property type="entry name" value="BCTRLSENSOR"/>
</dbReference>
<dbReference type="CDD" id="cd00082">
    <property type="entry name" value="HisKA"/>
    <property type="match status" value="1"/>
</dbReference>
<dbReference type="InterPro" id="IPR003594">
    <property type="entry name" value="HATPase_dom"/>
</dbReference>
<evidence type="ECO:0000256" key="13">
    <source>
        <dbReference type="SAM" id="Coils"/>
    </source>
</evidence>
<feature type="coiled-coil region" evidence="13">
    <location>
        <begin position="370"/>
        <end position="404"/>
    </location>
</feature>
<sequence>MAAEAQGRAPDRGEGRPLRWRRRRSLGLTLLALGLMLLAGWGAFTVSVQRRTEQLRAESNHQLDLFAAAVQGMVRRLEPMPATVQLSTEVQALLRQPGDAARVQAASSYLRRLNAHLGGMQLFVQDQRGIVLAASDPALVGDDLSFRPYFLEALSGRVGRHFAIGVRDGVPGYYVSHPIHDGAKVVGVAVLKIGLEPVDEAWGMLGAPALLADSNQVVILSSRPEWTYTALAELPLERKVDLQVTRLYGDHRITRFPLQVDLRVDEDSQIVEGVLPAGLGASGAQGRSAASRGMLVLGRTLDGTDWRLLMFADLRPVRQQAAQDSLLAGVSAGFVLLLMLLVNQRRRIVQQKLQLNAELEEKVTARTQALSETNARLRKEVREREQAEHTLREAQDELVHAGKMAALGQLATGITHELTQPLGAIRTLSGNAVAFMQRGQLDAVSGNLAIMARLAEQMGAIIEPLKGFARKSKAQPQAARLATAVHNALFLYHQRIRNEQVTVHDATADSPLAAWCDPNRLEQVLINLIGNALDAMREQPQRALWIDAAAQDGRVALRVRDQGPGLDPALRDRVFEPFFSTKSAGGGLGLGLAISRDIAREAGGELEADNHPDGGACFTLWLPPVPHDAVP</sequence>
<keyword evidence="12" id="KW-0902">Two-component regulatory system</keyword>
<gene>
    <name evidence="16" type="ORF">M0L44_21290</name>
</gene>
<dbReference type="Gene3D" id="1.10.287.130">
    <property type="match status" value="1"/>
</dbReference>
<comment type="catalytic activity">
    <reaction evidence="1">
        <text>ATP + protein L-histidine = ADP + protein N-phospho-L-histidine.</text>
        <dbReference type="EC" id="2.7.13.3"/>
    </reaction>
</comment>
<keyword evidence="6" id="KW-0808">Transferase</keyword>
<keyword evidence="9" id="KW-0418">Kinase</keyword>
<dbReference type="EMBL" id="JAMXMC010000019">
    <property type="protein sequence ID" value="MCO5979242.1"/>
    <property type="molecule type" value="Genomic_DNA"/>
</dbReference>
<accession>A0ABT1BV28</accession>
<keyword evidence="4" id="KW-1003">Cell membrane</keyword>
<feature type="transmembrane region" description="Helical" evidence="14">
    <location>
        <begin position="26"/>
        <end position="44"/>
    </location>
</feature>
<dbReference type="SUPFAM" id="SSF47384">
    <property type="entry name" value="Homodimeric domain of signal transducing histidine kinase"/>
    <property type="match status" value="1"/>
</dbReference>
<dbReference type="SMART" id="SM00387">
    <property type="entry name" value="HATPase_c"/>
    <property type="match status" value="1"/>
</dbReference>
<dbReference type="InterPro" id="IPR036097">
    <property type="entry name" value="HisK_dim/P_sf"/>
</dbReference>
<keyword evidence="5" id="KW-0597">Phosphoprotein</keyword>
<dbReference type="RefSeq" id="WP_252772194.1">
    <property type="nucleotide sequence ID" value="NZ_JAMXMC010000019.1"/>
</dbReference>
<dbReference type="PROSITE" id="PS50109">
    <property type="entry name" value="HIS_KIN"/>
    <property type="match status" value="1"/>
</dbReference>
<dbReference type="SUPFAM" id="SSF55874">
    <property type="entry name" value="ATPase domain of HSP90 chaperone/DNA topoisomerase II/histidine kinase"/>
    <property type="match status" value="1"/>
</dbReference>
<evidence type="ECO:0000313" key="17">
    <source>
        <dbReference type="Proteomes" id="UP001204851"/>
    </source>
</evidence>
<dbReference type="Gene3D" id="3.30.565.10">
    <property type="entry name" value="Histidine kinase-like ATPase, C-terminal domain"/>
    <property type="match status" value="1"/>
</dbReference>
<keyword evidence="11 14" id="KW-1133">Transmembrane helix</keyword>
<evidence type="ECO:0000256" key="9">
    <source>
        <dbReference type="ARBA" id="ARBA00022777"/>
    </source>
</evidence>